<feature type="compositionally biased region" description="Acidic residues" evidence="1">
    <location>
        <begin position="181"/>
        <end position="207"/>
    </location>
</feature>
<keyword evidence="4" id="KW-1185">Reference proteome</keyword>
<feature type="region of interest" description="Disordered" evidence="1">
    <location>
        <begin position="256"/>
        <end position="305"/>
    </location>
</feature>
<sequence>MHQLQRQISTLTILSLPVLAANHKANQTFKAQNAAAVSPVSKRIVRKKRNGDSSSSASSTSKKAKTSWKRDESFPRDERFEGDINRFLSSDKENIRLVLDDDCTKRDVTKLTKKFQIGNPYGIEATLPRGKEGKRNASVLLTKIPIEEDEDPAPPSPPSAPSSLSGPTAISSAPQSIAEGVSEEESRDQSNELDEYSDALEQFDDVFSDALEQPSNDGAGFLSGLSVPSPSPALPAQQPIVEDVIEEETVQETFSDAEELFPNTSNTTNASPLPSSPSPPVPSSPSPTTNASPPPSSPSPSAPSNPSYRFWDSVKALGRDSLEQFTTTVCGIAHGIARGIAEIPKRFQQYQERLAEEAWNIVEEVFERGVKNYPLIVGSIWDDLQEAAVMYPPVKQGFLSYFRSGIIDLEKPGRLLVSIWHYVPISSFSFSGFCMKIVAAGLMFTSPTFWLHYQCFFAVFVLAGVCQQCIEHCPLLNTAKTEMVPGRHDTKTYNEKGGDKMSKEETCDTIPDTPMDWKGSKADWKKVMLAYRAAIPMFYWLLAEEFKFELLMIG</sequence>
<accession>A0AAD3D7S7</accession>
<feature type="compositionally biased region" description="Low complexity" evidence="1">
    <location>
        <begin position="262"/>
        <end position="273"/>
    </location>
</feature>
<keyword evidence="2" id="KW-0732">Signal</keyword>
<feature type="compositionally biased region" description="Pro residues" evidence="1">
    <location>
        <begin position="274"/>
        <end position="285"/>
    </location>
</feature>
<feature type="compositionally biased region" description="Pro residues" evidence="1">
    <location>
        <begin position="292"/>
        <end position="303"/>
    </location>
</feature>
<evidence type="ECO:0000313" key="3">
    <source>
        <dbReference type="EMBL" id="GFH59017.1"/>
    </source>
</evidence>
<name>A0AAD3D7S7_9STRA</name>
<feature type="chain" id="PRO_5042091578" evidence="2">
    <location>
        <begin position="21"/>
        <end position="554"/>
    </location>
</feature>
<proteinExistence type="predicted"/>
<evidence type="ECO:0000256" key="1">
    <source>
        <dbReference type="SAM" id="MobiDB-lite"/>
    </source>
</evidence>
<gene>
    <name evidence="3" type="ORF">CTEN210_15493</name>
</gene>
<organism evidence="3 4">
    <name type="scientific">Chaetoceros tenuissimus</name>
    <dbReference type="NCBI Taxonomy" id="426638"/>
    <lineage>
        <taxon>Eukaryota</taxon>
        <taxon>Sar</taxon>
        <taxon>Stramenopiles</taxon>
        <taxon>Ochrophyta</taxon>
        <taxon>Bacillariophyta</taxon>
        <taxon>Coscinodiscophyceae</taxon>
        <taxon>Chaetocerotophycidae</taxon>
        <taxon>Chaetocerotales</taxon>
        <taxon>Chaetocerotaceae</taxon>
        <taxon>Chaetoceros</taxon>
    </lineage>
</organism>
<protein>
    <submittedName>
        <fullName evidence="3">Uncharacterized protein</fullName>
    </submittedName>
</protein>
<evidence type="ECO:0000313" key="4">
    <source>
        <dbReference type="Proteomes" id="UP001054902"/>
    </source>
</evidence>
<dbReference type="EMBL" id="BLLK01000062">
    <property type="protein sequence ID" value="GFH59017.1"/>
    <property type="molecule type" value="Genomic_DNA"/>
</dbReference>
<dbReference type="AlphaFoldDB" id="A0AAD3D7S7"/>
<feature type="region of interest" description="Disordered" evidence="1">
    <location>
        <begin position="39"/>
        <end position="74"/>
    </location>
</feature>
<reference evidence="3 4" key="1">
    <citation type="journal article" date="2021" name="Sci. Rep.">
        <title>The genome of the diatom Chaetoceros tenuissimus carries an ancient integrated fragment of an extant virus.</title>
        <authorList>
            <person name="Hongo Y."/>
            <person name="Kimura K."/>
            <person name="Takaki Y."/>
            <person name="Yoshida Y."/>
            <person name="Baba S."/>
            <person name="Kobayashi G."/>
            <person name="Nagasaki K."/>
            <person name="Hano T."/>
            <person name="Tomaru Y."/>
        </authorList>
    </citation>
    <scope>NUCLEOTIDE SEQUENCE [LARGE SCALE GENOMIC DNA]</scope>
    <source>
        <strain evidence="3 4">NIES-3715</strain>
    </source>
</reference>
<feature type="compositionally biased region" description="Polar residues" evidence="1">
    <location>
        <begin position="164"/>
        <end position="175"/>
    </location>
</feature>
<comment type="caution">
    <text evidence="3">The sequence shown here is derived from an EMBL/GenBank/DDBJ whole genome shotgun (WGS) entry which is preliminary data.</text>
</comment>
<feature type="signal peptide" evidence="2">
    <location>
        <begin position="1"/>
        <end position="20"/>
    </location>
</feature>
<evidence type="ECO:0000256" key="2">
    <source>
        <dbReference type="SAM" id="SignalP"/>
    </source>
</evidence>
<feature type="region of interest" description="Disordered" evidence="1">
    <location>
        <begin position="146"/>
        <end position="235"/>
    </location>
</feature>
<dbReference type="Proteomes" id="UP001054902">
    <property type="component" value="Unassembled WGS sequence"/>
</dbReference>